<feature type="non-terminal residue" evidence="1">
    <location>
        <position position="870"/>
    </location>
</feature>
<accession>A0ACA9N0Z8</accession>
<evidence type="ECO:0000313" key="2">
    <source>
        <dbReference type="Proteomes" id="UP000789702"/>
    </source>
</evidence>
<organism evidence="1 2">
    <name type="scientific">Dentiscutata heterogama</name>
    <dbReference type="NCBI Taxonomy" id="1316150"/>
    <lineage>
        <taxon>Eukaryota</taxon>
        <taxon>Fungi</taxon>
        <taxon>Fungi incertae sedis</taxon>
        <taxon>Mucoromycota</taxon>
        <taxon>Glomeromycotina</taxon>
        <taxon>Glomeromycetes</taxon>
        <taxon>Diversisporales</taxon>
        <taxon>Gigasporaceae</taxon>
        <taxon>Dentiscutata</taxon>
    </lineage>
</organism>
<feature type="non-terminal residue" evidence="1">
    <location>
        <position position="1"/>
    </location>
</feature>
<proteinExistence type="predicted"/>
<keyword evidence="2" id="KW-1185">Reference proteome</keyword>
<dbReference type="Proteomes" id="UP000789702">
    <property type="component" value="Unassembled WGS sequence"/>
</dbReference>
<dbReference type="EMBL" id="CAJVPU010011989">
    <property type="protein sequence ID" value="CAG8619328.1"/>
    <property type="molecule type" value="Genomic_DNA"/>
</dbReference>
<name>A0ACA9N0Z8_9GLOM</name>
<protein>
    <submittedName>
        <fullName evidence="1">12802_t:CDS:1</fullName>
    </submittedName>
</protein>
<evidence type="ECO:0000313" key="1">
    <source>
        <dbReference type="EMBL" id="CAG8619328.1"/>
    </source>
</evidence>
<sequence>LNTYRLDDEQHNIHLQYRNIQISQWYNLNIPQITHLFFIKSTEDVCFVEKNGSARIYNLISGRFRPGTAQLPRNCTRVMSTPDGACFVAFVKEKLFVKASEVEDKVIEITNKTCTKMQVENPKPKLLSTNDTIELSNINITTKNNEETAIVSQKNLDSSTELEIQTFKSIDKESETISENMYTEENNFDINNEAKSSSIDNTTKNNKELATISHECIVDLTESKLQKNTMIQSKINNSQVLNRDIVRGYVFFLERFNKNANKVIEVPFANPAIELFQFCSLANKQTHLITIDLRNNVFQSLMVKVTQMKAKYRFERKTVKNSSGKVKIESNDPFTIVGQNTKFTDDLHVGDTLVIGNEKFQIIKVVNDCELKIINQQQLNFEEWQQFNIEPRTKINGLFDVYSMVFTKYAITNPFSKKDELLKLTIVIELSSKLSIDNYKTKFKAYFCKLFQKYKKETKKPMSNLEKFSVNCIIFESFDNLASEFTEHRFGDWIIDFFCLIPIQIAVAHENEFIPIRDGFLEKTEQNVLDDGFGLIGNISKAISFGWYESIFEHYADLEVKVISSMGEQSCGKSYLLNHCLGSTFDGSAMRCTEGIWMSLGKFLLKIDEILYVALDFEASIERSAQEETFLQLFNAALSNLVLFKSNFAVSRNISSMFQRFQDGAKYFGDDPDIFQACFCIVIKDVVVDDREGVVEEYHSKFANIVNEEEEDNFISKLYRNNMSIVAWPIFTDPTFYTSLEEFKFILDKQESQYKNTRMFSEKAKIIMSKLQACDWGSVKASLMTIRTLELKKFLNNAISFGYEQKNDNQFHDKNKLIKYLTNRDDGTSIPDNDVFLSEIFDHINDSIKIVHDTELILFEENGNFVEISF</sequence>
<gene>
    <name evidence="1" type="ORF">DHETER_LOCUS7949</name>
</gene>
<reference evidence="1" key="1">
    <citation type="submission" date="2021-06" db="EMBL/GenBank/DDBJ databases">
        <authorList>
            <person name="Kallberg Y."/>
            <person name="Tangrot J."/>
            <person name="Rosling A."/>
        </authorList>
    </citation>
    <scope>NUCLEOTIDE SEQUENCE</scope>
    <source>
        <strain evidence="1">IL203A</strain>
    </source>
</reference>
<comment type="caution">
    <text evidence="1">The sequence shown here is derived from an EMBL/GenBank/DDBJ whole genome shotgun (WGS) entry which is preliminary data.</text>
</comment>